<dbReference type="Gene3D" id="1.25.60.10">
    <property type="entry name" value="MgtE N-terminal domain-like"/>
    <property type="match status" value="1"/>
</dbReference>
<dbReference type="InterPro" id="IPR006667">
    <property type="entry name" value="SLC41_membr_dom"/>
</dbReference>
<keyword evidence="12" id="KW-1185">Reference proteome</keyword>
<feature type="transmembrane region" description="Helical" evidence="9">
    <location>
        <begin position="358"/>
        <end position="378"/>
    </location>
</feature>
<feature type="transmembrane region" description="Helical" evidence="9">
    <location>
        <begin position="284"/>
        <end position="302"/>
    </location>
</feature>
<feature type="transmembrane region" description="Helical" evidence="9">
    <location>
        <begin position="422"/>
        <end position="446"/>
    </location>
</feature>
<dbReference type="PANTHER" id="PTHR43773:SF1">
    <property type="entry name" value="MAGNESIUM TRANSPORTER MGTE"/>
    <property type="match status" value="1"/>
</dbReference>
<dbReference type="InterPro" id="IPR006668">
    <property type="entry name" value="Mg_transptr_MgtE_intracell_dom"/>
</dbReference>
<dbReference type="RefSeq" id="WP_076648557.1">
    <property type="nucleotide sequence ID" value="NZ_FTPS01000001.1"/>
</dbReference>
<dbReference type="EMBL" id="FTPS01000001">
    <property type="protein sequence ID" value="SIT79599.1"/>
    <property type="molecule type" value="Genomic_DNA"/>
</dbReference>
<keyword evidence="7 9" id="KW-0472">Membrane</keyword>
<dbReference type="PANTHER" id="PTHR43773">
    <property type="entry name" value="MAGNESIUM TRANSPORTER MGTE"/>
    <property type="match status" value="1"/>
</dbReference>
<organism evidence="11 12">
    <name type="scientific">Pontibaca methylaminivorans</name>
    <dbReference type="NCBI Taxonomy" id="515897"/>
    <lineage>
        <taxon>Bacteria</taxon>
        <taxon>Pseudomonadati</taxon>
        <taxon>Pseudomonadota</taxon>
        <taxon>Alphaproteobacteria</taxon>
        <taxon>Rhodobacterales</taxon>
        <taxon>Roseobacteraceae</taxon>
        <taxon>Pontibaca</taxon>
    </lineage>
</organism>
<accession>A0A1R3WNC3</accession>
<feature type="transmembrane region" description="Helical" evidence="9">
    <location>
        <begin position="384"/>
        <end position="410"/>
    </location>
</feature>
<dbReference type="CDD" id="cd04606">
    <property type="entry name" value="CBS_pair_Mg_transporter"/>
    <property type="match status" value="1"/>
</dbReference>
<dbReference type="SMART" id="SM00116">
    <property type="entry name" value="CBS"/>
    <property type="match status" value="2"/>
</dbReference>
<dbReference type="InterPro" id="IPR006669">
    <property type="entry name" value="MgtE_transporter"/>
</dbReference>
<sequence length="447" mass="48867">MRDASTQSERQIPDADAAPDIVEAFLGTAHRVDIAAWLADLPRRTALEYLSAMGLDERTEVFSFMPLNAQVDFATAIAPSELAQIVTVMDADDRADLFNELDEDLQNRLMRHLAQFEREDIRRLAGYAEATAGAIMTTEYATLRADMTAQQAITELRRAAPEKETIYRSYVLDDGRRLIGSVRLHELILAPAESLIGTIMNDAPVSVRLDSSQEEVANTIARYDLLVLPVLDNEGRLMGIVTHDDAMDAMQEETTEDYQRISSVLPFTESLRDAGIAVLYSRRVVWLVLLIFGNLFSGAGIAYFEETILAYVALVFFLPLLIDSSGNAGSQSATLMVRALATGEVTLHDWRNLILRELMIAGALGATMAIIVYPLGVWRGGYDVALVIALTMFLVVLVGSMVGMSLPFLLSRLKLDPATASGPLVTTIADAAGVIVYFSIATSLLAL</sequence>
<evidence type="ECO:0000259" key="10">
    <source>
        <dbReference type="PROSITE" id="PS51371"/>
    </source>
</evidence>
<keyword evidence="5 9" id="KW-0460">Magnesium</keyword>
<feature type="domain" description="CBS" evidence="10">
    <location>
        <begin position="136"/>
        <end position="198"/>
    </location>
</feature>
<evidence type="ECO:0000256" key="3">
    <source>
        <dbReference type="ARBA" id="ARBA00022448"/>
    </source>
</evidence>
<dbReference type="PROSITE" id="PS51371">
    <property type="entry name" value="CBS"/>
    <property type="match status" value="2"/>
</dbReference>
<dbReference type="InterPro" id="IPR036739">
    <property type="entry name" value="SLC41_membr_dom_sf"/>
</dbReference>
<dbReference type="InterPro" id="IPR038076">
    <property type="entry name" value="MgtE_N_sf"/>
</dbReference>
<feature type="transmembrane region" description="Helical" evidence="9">
    <location>
        <begin position="308"/>
        <end position="328"/>
    </location>
</feature>
<dbReference type="AlphaFoldDB" id="A0A1R3WNC3"/>
<dbReference type="GO" id="GO:0015095">
    <property type="term" value="F:magnesium ion transmembrane transporter activity"/>
    <property type="evidence" value="ECO:0007669"/>
    <property type="project" value="UniProtKB-UniRule"/>
</dbReference>
<evidence type="ECO:0000313" key="11">
    <source>
        <dbReference type="EMBL" id="SIT79599.1"/>
    </source>
</evidence>
<evidence type="ECO:0000256" key="9">
    <source>
        <dbReference type="RuleBase" id="RU362011"/>
    </source>
</evidence>
<name>A0A1R3WNC3_9RHOB</name>
<dbReference type="SUPFAM" id="SSF54631">
    <property type="entry name" value="CBS-domain pair"/>
    <property type="match status" value="1"/>
</dbReference>
<evidence type="ECO:0000256" key="4">
    <source>
        <dbReference type="ARBA" id="ARBA00022692"/>
    </source>
</evidence>
<dbReference type="Proteomes" id="UP000192455">
    <property type="component" value="Unassembled WGS sequence"/>
</dbReference>
<reference evidence="11 12" key="1">
    <citation type="submission" date="2017-01" db="EMBL/GenBank/DDBJ databases">
        <authorList>
            <person name="Mah S.A."/>
            <person name="Swanson W.J."/>
            <person name="Moy G.W."/>
            <person name="Vacquier V.D."/>
        </authorList>
    </citation>
    <scope>NUCLEOTIDE SEQUENCE [LARGE SCALE GENOMIC DNA]</scope>
    <source>
        <strain evidence="11 12">DSM 21219</strain>
    </source>
</reference>
<evidence type="ECO:0000313" key="12">
    <source>
        <dbReference type="Proteomes" id="UP000192455"/>
    </source>
</evidence>
<dbReference type="STRING" id="515897.SAMN05421849_1169"/>
<dbReference type="NCBIfam" id="TIGR00400">
    <property type="entry name" value="mgtE"/>
    <property type="match status" value="1"/>
</dbReference>
<evidence type="ECO:0000256" key="1">
    <source>
        <dbReference type="ARBA" id="ARBA00004141"/>
    </source>
</evidence>
<dbReference type="GO" id="GO:0005886">
    <property type="term" value="C:plasma membrane"/>
    <property type="evidence" value="ECO:0007669"/>
    <property type="project" value="UniProtKB-SubCell"/>
</dbReference>
<dbReference type="InterPro" id="IPR000644">
    <property type="entry name" value="CBS_dom"/>
</dbReference>
<dbReference type="OrthoDB" id="9790355at2"/>
<dbReference type="SUPFAM" id="SSF161093">
    <property type="entry name" value="MgtE membrane domain-like"/>
    <property type="match status" value="1"/>
</dbReference>
<dbReference type="Pfam" id="PF01769">
    <property type="entry name" value="MgtE"/>
    <property type="match status" value="1"/>
</dbReference>
<keyword evidence="9" id="KW-0479">Metal-binding</keyword>
<dbReference type="InterPro" id="IPR046342">
    <property type="entry name" value="CBS_dom_sf"/>
</dbReference>
<evidence type="ECO:0000256" key="8">
    <source>
        <dbReference type="PROSITE-ProRule" id="PRU00703"/>
    </source>
</evidence>
<comment type="function">
    <text evidence="9">Acts as a magnesium transporter.</text>
</comment>
<dbReference type="GO" id="GO:0046872">
    <property type="term" value="F:metal ion binding"/>
    <property type="evidence" value="ECO:0007669"/>
    <property type="project" value="UniProtKB-KW"/>
</dbReference>
<dbReference type="Gene3D" id="1.10.357.20">
    <property type="entry name" value="SLC41 divalent cation transporters, integral membrane domain"/>
    <property type="match status" value="1"/>
</dbReference>
<keyword evidence="6 9" id="KW-1133">Transmembrane helix</keyword>
<dbReference type="SMART" id="SM00924">
    <property type="entry name" value="MgtE_N"/>
    <property type="match status" value="1"/>
</dbReference>
<comment type="subcellular location">
    <subcellularLocation>
        <location evidence="9">Cell membrane</location>
        <topology evidence="9">Multi-pass membrane protein</topology>
    </subcellularLocation>
    <subcellularLocation>
        <location evidence="1">Membrane</location>
        <topology evidence="1">Multi-pass membrane protein</topology>
    </subcellularLocation>
</comment>
<dbReference type="SUPFAM" id="SSF158791">
    <property type="entry name" value="MgtE N-terminal domain-like"/>
    <property type="match status" value="1"/>
</dbReference>
<evidence type="ECO:0000256" key="2">
    <source>
        <dbReference type="ARBA" id="ARBA00009749"/>
    </source>
</evidence>
<comment type="subunit">
    <text evidence="9">Homodimer.</text>
</comment>
<evidence type="ECO:0000256" key="5">
    <source>
        <dbReference type="ARBA" id="ARBA00022842"/>
    </source>
</evidence>
<gene>
    <name evidence="11" type="ORF">SAMN05421849_1169</name>
</gene>
<comment type="similarity">
    <text evidence="2 9">Belongs to the SLC41A transporter family.</text>
</comment>
<dbReference type="Pfam" id="PF00571">
    <property type="entry name" value="CBS"/>
    <property type="match status" value="2"/>
</dbReference>
<dbReference type="Pfam" id="PF03448">
    <property type="entry name" value="MgtE_N"/>
    <property type="match status" value="1"/>
</dbReference>
<keyword evidence="9" id="KW-1003">Cell membrane</keyword>
<feature type="domain" description="CBS" evidence="10">
    <location>
        <begin position="200"/>
        <end position="256"/>
    </location>
</feature>
<dbReference type="Gene3D" id="3.10.580.10">
    <property type="entry name" value="CBS-domain"/>
    <property type="match status" value="1"/>
</dbReference>
<evidence type="ECO:0000256" key="7">
    <source>
        <dbReference type="ARBA" id="ARBA00023136"/>
    </source>
</evidence>
<keyword evidence="4 9" id="KW-0812">Transmembrane</keyword>
<keyword evidence="3 9" id="KW-0813">Transport</keyword>
<protein>
    <recommendedName>
        <fullName evidence="9">Magnesium transporter MgtE</fullName>
    </recommendedName>
</protein>
<evidence type="ECO:0000256" key="6">
    <source>
        <dbReference type="ARBA" id="ARBA00022989"/>
    </source>
</evidence>
<proteinExistence type="inferred from homology"/>
<keyword evidence="8" id="KW-0129">CBS domain</keyword>